<organism evidence="9 10">
    <name type="scientific">Tessaracoccus bendigoensis DSM 12906</name>
    <dbReference type="NCBI Taxonomy" id="1123357"/>
    <lineage>
        <taxon>Bacteria</taxon>
        <taxon>Bacillati</taxon>
        <taxon>Actinomycetota</taxon>
        <taxon>Actinomycetes</taxon>
        <taxon>Propionibacteriales</taxon>
        <taxon>Propionibacteriaceae</taxon>
        <taxon>Tessaracoccus</taxon>
    </lineage>
</organism>
<dbReference type="Gene3D" id="1.10.3720.10">
    <property type="entry name" value="MetI-like"/>
    <property type="match status" value="1"/>
</dbReference>
<dbReference type="GO" id="GO:0055085">
    <property type="term" value="P:transmembrane transport"/>
    <property type="evidence" value="ECO:0007669"/>
    <property type="project" value="InterPro"/>
</dbReference>
<accession>A0A1M6FXB8</accession>
<evidence type="ECO:0000259" key="8">
    <source>
        <dbReference type="PROSITE" id="PS50928"/>
    </source>
</evidence>
<feature type="transmembrane region" description="Helical" evidence="7">
    <location>
        <begin position="90"/>
        <end position="115"/>
    </location>
</feature>
<evidence type="ECO:0000256" key="6">
    <source>
        <dbReference type="ARBA" id="ARBA00023136"/>
    </source>
</evidence>
<protein>
    <submittedName>
        <fullName evidence="9">Peptide/nickel transport system permease protein</fullName>
    </submittedName>
</protein>
<dbReference type="STRING" id="1123357.SAMN02745244_01551"/>
<evidence type="ECO:0000256" key="2">
    <source>
        <dbReference type="ARBA" id="ARBA00022448"/>
    </source>
</evidence>
<evidence type="ECO:0000313" key="10">
    <source>
        <dbReference type="Proteomes" id="UP000184512"/>
    </source>
</evidence>
<dbReference type="RefSeq" id="WP_217652162.1">
    <property type="nucleotide sequence ID" value="NZ_FQZG01000023.1"/>
</dbReference>
<dbReference type="InterPro" id="IPR035906">
    <property type="entry name" value="MetI-like_sf"/>
</dbReference>
<keyword evidence="10" id="KW-1185">Reference proteome</keyword>
<dbReference type="InterPro" id="IPR050366">
    <property type="entry name" value="BP-dependent_transpt_permease"/>
</dbReference>
<reference evidence="9 10" key="1">
    <citation type="submission" date="2016-11" db="EMBL/GenBank/DDBJ databases">
        <authorList>
            <person name="Jaros S."/>
            <person name="Januszkiewicz K."/>
            <person name="Wedrychowicz H."/>
        </authorList>
    </citation>
    <scope>NUCLEOTIDE SEQUENCE [LARGE SCALE GENOMIC DNA]</scope>
    <source>
        <strain evidence="9 10">DSM 12906</strain>
    </source>
</reference>
<keyword evidence="3" id="KW-1003">Cell membrane</keyword>
<dbReference type="GO" id="GO:0005886">
    <property type="term" value="C:plasma membrane"/>
    <property type="evidence" value="ECO:0007669"/>
    <property type="project" value="UniProtKB-SubCell"/>
</dbReference>
<sequence>MSAGIEIRSALPEPIAPAPARRRGLPVSLLIGLVLLAAVGIIGVVSLLWLPYDLADTTGGRLEPPGPNHWLGTDKLGRDTASFVMVGTRIALTVGLSSMAIAMAIGVIVGLIAAFATGWVDDVQSSLLDVVIAFPTLLLAMLIGAMQGASLTSAVVSIGLAASAVVARLTRILAKGLLRRQFVTAARTSGTSWLRIVFIHLLPNMWPTLVVTAALIFGTAVLAEASLSYLGLGVPPPNSSLGRLLQGAQSTVLTAPWGAVAPGVVILVIVLGANSLADGLRERFDPTRRERR</sequence>
<dbReference type="SUPFAM" id="SSF161098">
    <property type="entry name" value="MetI-like"/>
    <property type="match status" value="1"/>
</dbReference>
<evidence type="ECO:0000256" key="7">
    <source>
        <dbReference type="RuleBase" id="RU363032"/>
    </source>
</evidence>
<dbReference type="EMBL" id="FQZG01000023">
    <property type="protein sequence ID" value="SHJ02249.1"/>
    <property type="molecule type" value="Genomic_DNA"/>
</dbReference>
<keyword evidence="6 7" id="KW-0472">Membrane</keyword>
<evidence type="ECO:0000256" key="5">
    <source>
        <dbReference type="ARBA" id="ARBA00022989"/>
    </source>
</evidence>
<comment type="subcellular location">
    <subcellularLocation>
        <location evidence="1 7">Cell membrane</location>
        <topology evidence="1 7">Multi-pass membrane protein</topology>
    </subcellularLocation>
</comment>
<evidence type="ECO:0000256" key="3">
    <source>
        <dbReference type="ARBA" id="ARBA00022475"/>
    </source>
</evidence>
<keyword evidence="2 7" id="KW-0813">Transport</keyword>
<feature type="transmembrane region" description="Helical" evidence="7">
    <location>
        <begin position="151"/>
        <end position="170"/>
    </location>
</feature>
<comment type="similarity">
    <text evidence="7">Belongs to the binding-protein-dependent transport system permease family.</text>
</comment>
<keyword evidence="5 7" id="KW-1133">Transmembrane helix</keyword>
<dbReference type="PANTHER" id="PTHR43386:SF25">
    <property type="entry name" value="PEPTIDE ABC TRANSPORTER PERMEASE PROTEIN"/>
    <property type="match status" value="1"/>
</dbReference>
<dbReference type="Pfam" id="PF00528">
    <property type="entry name" value="BPD_transp_1"/>
    <property type="match status" value="1"/>
</dbReference>
<feature type="domain" description="ABC transmembrane type-1" evidence="8">
    <location>
        <begin position="88"/>
        <end position="277"/>
    </location>
</feature>
<feature type="transmembrane region" description="Helical" evidence="7">
    <location>
        <begin position="252"/>
        <end position="273"/>
    </location>
</feature>
<dbReference type="CDD" id="cd06261">
    <property type="entry name" value="TM_PBP2"/>
    <property type="match status" value="1"/>
</dbReference>
<dbReference type="InterPro" id="IPR000515">
    <property type="entry name" value="MetI-like"/>
</dbReference>
<evidence type="ECO:0000256" key="1">
    <source>
        <dbReference type="ARBA" id="ARBA00004651"/>
    </source>
</evidence>
<dbReference type="PANTHER" id="PTHR43386">
    <property type="entry name" value="OLIGOPEPTIDE TRANSPORT SYSTEM PERMEASE PROTEIN APPC"/>
    <property type="match status" value="1"/>
</dbReference>
<name>A0A1M6FXB8_9ACTN</name>
<feature type="transmembrane region" description="Helical" evidence="7">
    <location>
        <begin position="127"/>
        <end position="145"/>
    </location>
</feature>
<dbReference type="AlphaFoldDB" id="A0A1M6FXB8"/>
<proteinExistence type="inferred from homology"/>
<gene>
    <name evidence="9" type="ORF">SAMN02745244_01551</name>
</gene>
<dbReference type="PROSITE" id="PS50928">
    <property type="entry name" value="ABC_TM1"/>
    <property type="match status" value="1"/>
</dbReference>
<evidence type="ECO:0000313" key="9">
    <source>
        <dbReference type="EMBL" id="SHJ02249.1"/>
    </source>
</evidence>
<dbReference type="Proteomes" id="UP000184512">
    <property type="component" value="Unassembled WGS sequence"/>
</dbReference>
<feature type="transmembrane region" description="Helical" evidence="7">
    <location>
        <begin position="29"/>
        <end position="52"/>
    </location>
</feature>
<evidence type="ECO:0000256" key="4">
    <source>
        <dbReference type="ARBA" id="ARBA00022692"/>
    </source>
</evidence>
<keyword evidence="4 7" id="KW-0812">Transmembrane</keyword>